<dbReference type="PANTHER" id="PTHR36978">
    <property type="entry name" value="P-LOOP CONTAINING NUCLEOTIDE TRIPHOSPHATE HYDROLASE"/>
    <property type="match status" value="1"/>
</dbReference>
<dbReference type="Pfam" id="PF17784">
    <property type="entry name" value="Sulfotransfer_4"/>
    <property type="match status" value="1"/>
</dbReference>
<evidence type="ECO:0000313" key="1">
    <source>
        <dbReference type="EMBL" id="HAN27156.1"/>
    </source>
</evidence>
<dbReference type="InterPro" id="IPR027417">
    <property type="entry name" value="P-loop_NTPase"/>
</dbReference>
<dbReference type="PANTHER" id="PTHR36978:SF4">
    <property type="entry name" value="P-LOOP CONTAINING NUCLEOSIDE TRIPHOSPHATE HYDROLASE PROTEIN"/>
    <property type="match status" value="1"/>
</dbReference>
<gene>
    <name evidence="1" type="ORF">DCP75_05455</name>
</gene>
<protein>
    <submittedName>
        <fullName evidence="1">Sulfotransferase family protein</fullName>
    </submittedName>
</protein>
<dbReference type="Gene3D" id="3.40.50.300">
    <property type="entry name" value="P-loop containing nucleotide triphosphate hydrolases"/>
    <property type="match status" value="1"/>
</dbReference>
<accession>A0A3C1KLQ9</accession>
<sequence length="200" mass="22579">MSLKAALEHLGYPCYHMVECFPQGPEHWKLWEQVGAGRPDWDRIFEGFTATVDFPACTSYAALANHYPGARVVLTVRDPEKWFTSVQNTIFGKEWIEFLPGTEAGAYMKATINDYFDGRMHDHEHLVGRFNEHVADVRATVDPERLLIFEVADGWEPLCDFLELPVPQEAFPNINDTAAVQGIIRSIMNNGFQAALGYTG</sequence>
<reference evidence="1 2" key="1">
    <citation type="journal article" date="2018" name="Nat. Biotechnol.">
        <title>A standardized bacterial taxonomy based on genome phylogeny substantially revises the tree of life.</title>
        <authorList>
            <person name="Parks D.H."/>
            <person name="Chuvochina M."/>
            <person name="Waite D.W."/>
            <person name="Rinke C."/>
            <person name="Skarshewski A."/>
            <person name="Chaumeil P.A."/>
            <person name="Hugenholtz P."/>
        </authorList>
    </citation>
    <scope>NUCLEOTIDE SEQUENCE [LARGE SCALE GENOMIC DNA]</scope>
    <source>
        <strain evidence="1">UBA9158</strain>
    </source>
</reference>
<dbReference type="InterPro" id="IPR040632">
    <property type="entry name" value="Sulfotransfer_4"/>
</dbReference>
<dbReference type="GO" id="GO:0016740">
    <property type="term" value="F:transferase activity"/>
    <property type="evidence" value="ECO:0007669"/>
    <property type="project" value="UniProtKB-KW"/>
</dbReference>
<name>A0A3C1KLQ9_9GAMM</name>
<dbReference type="STRING" id="1121937.GCA_000423125_02070"/>
<evidence type="ECO:0000313" key="2">
    <source>
        <dbReference type="Proteomes" id="UP000259273"/>
    </source>
</evidence>
<organism evidence="1 2">
    <name type="scientific">Haliea salexigens</name>
    <dbReference type="NCBI Taxonomy" id="287487"/>
    <lineage>
        <taxon>Bacteria</taxon>
        <taxon>Pseudomonadati</taxon>
        <taxon>Pseudomonadota</taxon>
        <taxon>Gammaproteobacteria</taxon>
        <taxon>Cellvibrionales</taxon>
        <taxon>Halieaceae</taxon>
        <taxon>Haliea</taxon>
    </lineage>
</organism>
<dbReference type="AlphaFoldDB" id="A0A3C1KLQ9"/>
<dbReference type="SUPFAM" id="SSF52540">
    <property type="entry name" value="P-loop containing nucleoside triphosphate hydrolases"/>
    <property type="match status" value="1"/>
</dbReference>
<keyword evidence="1" id="KW-0808">Transferase</keyword>
<proteinExistence type="predicted"/>
<dbReference type="EMBL" id="DMND01000078">
    <property type="protein sequence ID" value="HAN27156.1"/>
    <property type="molecule type" value="Genomic_DNA"/>
</dbReference>
<comment type="caution">
    <text evidence="1">The sequence shown here is derived from an EMBL/GenBank/DDBJ whole genome shotgun (WGS) entry which is preliminary data.</text>
</comment>
<dbReference type="Proteomes" id="UP000259273">
    <property type="component" value="Unassembled WGS sequence"/>
</dbReference>